<dbReference type="InterPro" id="IPR016181">
    <property type="entry name" value="Acyl_CoA_acyltransferase"/>
</dbReference>
<accession>A0A4U3LX82</accession>
<reference evidence="2 3" key="1">
    <citation type="submission" date="2019-04" db="EMBL/GenBank/DDBJ databases">
        <title>Herbidospora sp. NEAU-GS14.nov., a novel actinomycete isolated from soil.</title>
        <authorList>
            <person name="Han L."/>
        </authorList>
    </citation>
    <scope>NUCLEOTIDE SEQUENCE [LARGE SCALE GENOMIC DNA]</scope>
    <source>
        <strain evidence="2 3">NEAU-GS14</strain>
    </source>
</reference>
<evidence type="ECO:0000313" key="2">
    <source>
        <dbReference type="EMBL" id="TKK80781.1"/>
    </source>
</evidence>
<dbReference type="OrthoDB" id="9801656at2"/>
<dbReference type="GO" id="GO:0016747">
    <property type="term" value="F:acyltransferase activity, transferring groups other than amino-acyl groups"/>
    <property type="evidence" value="ECO:0007669"/>
    <property type="project" value="InterPro"/>
</dbReference>
<proteinExistence type="predicted"/>
<keyword evidence="3" id="KW-1185">Reference proteome</keyword>
<dbReference type="SUPFAM" id="SSF55729">
    <property type="entry name" value="Acyl-CoA N-acyltransferases (Nat)"/>
    <property type="match status" value="1"/>
</dbReference>
<dbReference type="InterPro" id="IPR019646">
    <property type="entry name" value="Aminoglyc_AdlTrfase"/>
</dbReference>
<dbReference type="Gene3D" id="3.40.630.30">
    <property type="match status" value="1"/>
</dbReference>
<dbReference type="InterPro" id="IPR000182">
    <property type="entry name" value="GNAT_dom"/>
</dbReference>
<feature type="domain" description="N-acetyltransferase" evidence="1">
    <location>
        <begin position="146"/>
        <end position="289"/>
    </location>
</feature>
<dbReference type="EMBL" id="SZQA01000055">
    <property type="protein sequence ID" value="TKK80781.1"/>
    <property type="molecule type" value="Genomic_DNA"/>
</dbReference>
<dbReference type="PROSITE" id="PS51186">
    <property type="entry name" value="GNAT"/>
    <property type="match status" value="1"/>
</dbReference>
<evidence type="ECO:0000313" key="3">
    <source>
        <dbReference type="Proteomes" id="UP000308705"/>
    </source>
</evidence>
<dbReference type="PANTHER" id="PTHR43328">
    <property type="entry name" value="ACETYLTRANSFERASE-RELATED"/>
    <property type="match status" value="1"/>
</dbReference>
<keyword evidence="2" id="KW-0808">Transferase</keyword>
<dbReference type="Pfam" id="PF13302">
    <property type="entry name" value="Acetyltransf_3"/>
    <property type="match status" value="1"/>
</dbReference>
<name>A0A4U3LX82_9ACTN</name>
<organism evidence="2 3">
    <name type="scientific">Herbidospora galbida</name>
    <dbReference type="NCBI Taxonomy" id="2575442"/>
    <lineage>
        <taxon>Bacteria</taxon>
        <taxon>Bacillati</taxon>
        <taxon>Actinomycetota</taxon>
        <taxon>Actinomycetes</taxon>
        <taxon>Streptosporangiales</taxon>
        <taxon>Streptosporangiaceae</taxon>
        <taxon>Herbidospora</taxon>
    </lineage>
</organism>
<protein>
    <submittedName>
        <fullName evidence="2">GNAT family N-acetyltransferase</fullName>
    </submittedName>
</protein>
<dbReference type="PANTHER" id="PTHR43328:SF1">
    <property type="entry name" value="N-ACETYLTRANSFERASE DOMAIN-CONTAINING PROTEIN"/>
    <property type="match status" value="1"/>
</dbReference>
<dbReference type="Pfam" id="PF10706">
    <property type="entry name" value="Aminoglyc_resit"/>
    <property type="match status" value="1"/>
</dbReference>
<comment type="caution">
    <text evidence="2">The sequence shown here is derived from an EMBL/GenBank/DDBJ whole genome shotgun (WGS) entry which is preliminary data.</text>
</comment>
<evidence type="ECO:0000259" key="1">
    <source>
        <dbReference type="PROSITE" id="PS51186"/>
    </source>
</evidence>
<dbReference type="AlphaFoldDB" id="A0A4U3LX82"/>
<gene>
    <name evidence="2" type="ORF">FDA94_35480</name>
</gene>
<dbReference type="Proteomes" id="UP000308705">
    <property type="component" value="Unassembled WGS sequence"/>
</dbReference>
<dbReference type="Gene3D" id="3.30.460.40">
    <property type="match status" value="1"/>
</dbReference>
<sequence length="289" mass="32800">MGLDVWLRGGWAMDFTLGEVTRDHIDIDWFAWSDDADRLETALIARGFAPQPGPPREQQRDFTRDGVEVSFALLARDLTVAGGTHRGEPWPAGLLDAPLGSLDGLTCPVISVAAQIEIKEMMPVWVPGLPLREKDMTDVARLRMHVRLREVRDSDLEVFHLQEQDPEATRRSRFPARERERFLTHWRQNILPDETCHVQTVEVGGQIAGNVVAWWEGERRFLGYWLGREFWGSGVGTRALTLFLEKEQVRPLHADPHGGNTASVRLLERLGFTRTTVNDEGFVLYVLEA</sequence>